<evidence type="ECO:0000313" key="3">
    <source>
        <dbReference type="Proteomes" id="UP001141806"/>
    </source>
</evidence>
<sequence>MVICSEECKKDVLVVLIDMHNCSLESRIKMNLEARVVDRVAEGNKPVEKKKTVERKRKAASSEPKANKTDFGSSWKGFKGGPRAGSETSDSSSVADAFSAAVATVVRAPPKDFKVVRKNGLQSGFRRRLVHNT</sequence>
<dbReference type="EMBL" id="JAMYWD010000012">
    <property type="protein sequence ID" value="KAJ4953166.1"/>
    <property type="molecule type" value="Genomic_DNA"/>
</dbReference>
<comment type="caution">
    <text evidence="2">The sequence shown here is derived from an EMBL/GenBank/DDBJ whole genome shotgun (WGS) entry which is preliminary data.</text>
</comment>
<dbReference type="OrthoDB" id="1919336at2759"/>
<evidence type="ECO:0000313" key="2">
    <source>
        <dbReference type="EMBL" id="KAJ4953166.1"/>
    </source>
</evidence>
<keyword evidence="3" id="KW-1185">Reference proteome</keyword>
<gene>
    <name evidence="2" type="ORF">NE237_029998</name>
</gene>
<feature type="compositionally biased region" description="Basic and acidic residues" evidence="1">
    <location>
        <begin position="41"/>
        <end position="51"/>
    </location>
</feature>
<proteinExistence type="predicted"/>
<reference evidence="2" key="1">
    <citation type="journal article" date="2023" name="Plant J.">
        <title>The genome of the king protea, Protea cynaroides.</title>
        <authorList>
            <person name="Chang J."/>
            <person name="Duong T.A."/>
            <person name="Schoeman C."/>
            <person name="Ma X."/>
            <person name="Roodt D."/>
            <person name="Barker N."/>
            <person name="Li Z."/>
            <person name="Van de Peer Y."/>
            <person name="Mizrachi E."/>
        </authorList>
    </citation>
    <scope>NUCLEOTIDE SEQUENCE</scope>
    <source>
        <tissue evidence="2">Young leaves</tissue>
    </source>
</reference>
<feature type="region of interest" description="Disordered" evidence="1">
    <location>
        <begin position="41"/>
        <end position="92"/>
    </location>
</feature>
<accession>A0A9Q0GS70</accession>
<evidence type="ECO:0000256" key="1">
    <source>
        <dbReference type="SAM" id="MobiDB-lite"/>
    </source>
</evidence>
<dbReference type="Proteomes" id="UP001141806">
    <property type="component" value="Unassembled WGS sequence"/>
</dbReference>
<name>A0A9Q0GS70_9MAGN</name>
<dbReference type="AlphaFoldDB" id="A0A9Q0GS70"/>
<organism evidence="2 3">
    <name type="scientific">Protea cynaroides</name>
    <dbReference type="NCBI Taxonomy" id="273540"/>
    <lineage>
        <taxon>Eukaryota</taxon>
        <taxon>Viridiplantae</taxon>
        <taxon>Streptophyta</taxon>
        <taxon>Embryophyta</taxon>
        <taxon>Tracheophyta</taxon>
        <taxon>Spermatophyta</taxon>
        <taxon>Magnoliopsida</taxon>
        <taxon>Proteales</taxon>
        <taxon>Proteaceae</taxon>
        <taxon>Protea</taxon>
    </lineage>
</organism>
<protein>
    <submittedName>
        <fullName evidence="2">Uncharacterized protein</fullName>
    </submittedName>
</protein>